<feature type="compositionally biased region" description="Basic and acidic residues" evidence="1">
    <location>
        <begin position="18"/>
        <end position="32"/>
    </location>
</feature>
<dbReference type="OrthoDB" id="6077919at2759"/>
<evidence type="ECO:0000313" key="3">
    <source>
        <dbReference type="Proteomes" id="UP000694397"/>
    </source>
</evidence>
<evidence type="ECO:0000313" key="2">
    <source>
        <dbReference type="Ensembl" id="ENSSFOP00015005127.2"/>
    </source>
</evidence>
<sequence>MAWCTDKTICSTPVPSSEGEKRQRRTEAERPKNARSQSQSRFRSRARPQARGQRCQDRAKSPLNPFPVPPFPLPFLLPSEGINKPHVNGQRIAGTPSPATATAAPRITGCGHGGSVCRAPGPGRSPGRPHRLPCPVGDCAHPSPKDDPETFLEIFKCTVQACQWATEEWALQLTPPPHEGGPQGGVSSTSHGRRGLRCPPGGSDERVGLTTEDHHRLRSLRWDESAQPFLFPDRQDPDRTVEQVALEQFMAAILPHHGRQRRGVR</sequence>
<accession>A0A8C9R558</accession>
<keyword evidence="3" id="KW-1185">Reference proteome</keyword>
<reference evidence="2" key="3">
    <citation type="submission" date="2025-09" db="UniProtKB">
        <authorList>
            <consortium name="Ensembl"/>
        </authorList>
    </citation>
    <scope>IDENTIFICATION</scope>
</reference>
<proteinExistence type="predicted"/>
<evidence type="ECO:0000256" key="1">
    <source>
        <dbReference type="SAM" id="MobiDB-lite"/>
    </source>
</evidence>
<dbReference type="Ensembl" id="ENSSFOT00015005212.2">
    <property type="protein sequence ID" value="ENSSFOP00015005127.2"/>
    <property type="gene ID" value="ENSSFOG00015003360.2"/>
</dbReference>
<protein>
    <submittedName>
        <fullName evidence="2">Uncharacterized protein</fullName>
    </submittedName>
</protein>
<organism evidence="2 3">
    <name type="scientific">Scleropages formosus</name>
    <name type="common">Asian bonytongue</name>
    <name type="synonym">Osteoglossum formosum</name>
    <dbReference type="NCBI Taxonomy" id="113540"/>
    <lineage>
        <taxon>Eukaryota</taxon>
        <taxon>Metazoa</taxon>
        <taxon>Chordata</taxon>
        <taxon>Craniata</taxon>
        <taxon>Vertebrata</taxon>
        <taxon>Euteleostomi</taxon>
        <taxon>Actinopterygii</taxon>
        <taxon>Neopterygii</taxon>
        <taxon>Teleostei</taxon>
        <taxon>Osteoglossocephala</taxon>
        <taxon>Osteoglossomorpha</taxon>
        <taxon>Osteoglossiformes</taxon>
        <taxon>Osteoglossidae</taxon>
        <taxon>Scleropages</taxon>
    </lineage>
</organism>
<feature type="region of interest" description="Disordered" evidence="1">
    <location>
        <begin position="173"/>
        <end position="208"/>
    </location>
</feature>
<dbReference type="AlphaFoldDB" id="A0A8C9R558"/>
<feature type="region of interest" description="Disordered" evidence="1">
    <location>
        <begin position="1"/>
        <end position="69"/>
    </location>
</feature>
<dbReference type="Proteomes" id="UP000694397">
    <property type="component" value="Chromosome 5"/>
</dbReference>
<reference evidence="2" key="2">
    <citation type="submission" date="2025-08" db="UniProtKB">
        <authorList>
            <consortium name="Ensembl"/>
        </authorList>
    </citation>
    <scope>IDENTIFICATION</scope>
</reference>
<name>A0A8C9R558_SCLFO</name>
<reference evidence="2 3" key="1">
    <citation type="submission" date="2019-04" db="EMBL/GenBank/DDBJ databases">
        <authorList>
            <consortium name="Wellcome Sanger Institute Data Sharing"/>
        </authorList>
    </citation>
    <scope>NUCLEOTIDE SEQUENCE [LARGE SCALE GENOMIC DNA]</scope>
</reference>